<dbReference type="GO" id="GO:0016671">
    <property type="term" value="F:oxidoreductase activity, acting on a sulfur group of donors, disulfide as acceptor"/>
    <property type="evidence" value="ECO:0007669"/>
    <property type="project" value="InterPro"/>
</dbReference>
<evidence type="ECO:0000256" key="6">
    <source>
        <dbReference type="SAM" id="Phobius"/>
    </source>
</evidence>
<keyword evidence="6" id="KW-0812">Transmembrane</keyword>
<dbReference type="OrthoDB" id="958254at2759"/>
<dbReference type="InterPro" id="IPR004911">
    <property type="entry name" value="Interferon-induced_GILT"/>
</dbReference>
<comment type="similarity">
    <text evidence="2">Belongs to the GILT family.</text>
</comment>
<evidence type="ECO:0000313" key="7">
    <source>
        <dbReference type="EMBL" id="CAD7656061.1"/>
    </source>
</evidence>
<dbReference type="Pfam" id="PF03227">
    <property type="entry name" value="GILT"/>
    <property type="match status" value="2"/>
</dbReference>
<name>A0A7R9MAF2_9ACAR</name>
<keyword evidence="6" id="KW-0472">Membrane</keyword>
<dbReference type="PANTHER" id="PTHR13234:SF8">
    <property type="entry name" value="GAMMA-INTERFERON-INDUCIBLE LYSOSOMAL THIOL REDUCTASE"/>
    <property type="match status" value="1"/>
</dbReference>
<evidence type="ECO:0000313" key="8">
    <source>
        <dbReference type="Proteomes" id="UP000728032"/>
    </source>
</evidence>
<dbReference type="EMBL" id="CAJPVJ010010484">
    <property type="protein sequence ID" value="CAG2173248.1"/>
    <property type="molecule type" value="Genomic_DNA"/>
</dbReference>
<evidence type="ECO:0000256" key="2">
    <source>
        <dbReference type="ARBA" id="ARBA00005679"/>
    </source>
</evidence>
<comment type="subcellular location">
    <subcellularLocation>
        <location evidence="1">Secreted</location>
    </subcellularLocation>
</comment>
<proteinExistence type="inferred from homology"/>
<evidence type="ECO:0000256" key="3">
    <source>
        <dbReference type="ARBA" id="ARBA00022525"/>
    </source>
</evidence>
<feature type="non-terminal residue" evidence="7">
    <location>
        <position position="1"/>
    </location>
</feature>
<evidence type="ECO:0000256" key="4">
    <source>
        <dbReference type="ARBA" id="ARBA00022729"/>
    </source>
</evidence>
<dbReference type="AlphaFoldDB" id="A0A7R9MAF2"/>
<keyword evidence="8" id="KW-1185">Reference proteome</keyword>
<sequence length="356" mass="39748">MYSSKNYSKPAVAAEECSTQLKFDWPAINECASGPLGRGLHLRSGEIFQALKNPKPDYVDWIIVNGVHTDAINKRADTDLLGLICDTYTYVSQQLYPTYQKLGSILDIQLNTFAFYSWTNQTKPDGTYDITIKNLTEVQGTLIQACVMEMEPIDKTLALLSCMFTSPDYQTQVNAGKQCSEKLGLNWAQINECAQGPLGRGLYIQGFERMMAVKPKITCISYGNMYVIYLAPLLLAIVGISESSAEPLVQLNVYYESLCPDCKQFLSTQLIPNYKKLQSIMSVELVPFGWAKVTRVNHTDGTFDVNFTCQHGVQECIGNQIHNCVLNSESIDRSLELFGCMYSSKNYSKPAVAAEE</sequence>
<evidence type="ECO:0000256" key="5">
    <source>
        <dbReference type="ARBA" id="ARBA00023180"/>
    </source>
</evidence>
<protein>
    <recommendedName>
        <fullName evidence="9">Gamma-interferon-inducible lysosomal thiol reductase</fullName>
    </recommendedName>
</protein>
<reference evidence="7" key="1">
    <citation type="submission" date="2020-11" db="EMBL/GenBank/DDBJ databases">
        <authorList>
            <person name="Tran Van P."/>
        </authorList>
    </citation>
    <scope>NUCLEOTIDE SEQUENCE</scope>
</reference>
<gene>
    <name evidence="7" type="ORF">ONB1V03_LOCUS12701</name>
</gene>
<evidence type="ECO:0000256" key="1">
    <source>
        <dbReference type="ARBA" id="ARBA00004613"/>
    </source>
</evidence>
<keyword evidence="5" id="KW-0325">Glycoprotein</keyword>
<organism evidence="7">
    <name type="scientific">Oppiella nova</name>
    <dbReference type="NCBI Taxonomy" id="334625"/>
    <lineage>
        <taxon>Eukaryota</taxon>
        <taxon>Metazoa</taxon>
        <taxon>Ecdysozoa</taxon>
        <taxon>Arthropoda</taxon>
        <taxon>Chelicerata</taxon>
        <taxon>Arachnida</taxon>
        <taxon>Acari</taxon>
        <taxon>Acariformes</taxon>
        <taxon>Sarcoptiformes</taxon>
        <taxon>Oribatida</taxon>
        <taxon>Brachypylina</taxon>
        <taxon>Oppioidea</taxon>
        <taxon>Oppiidae</taxon>
        <taxon>Oppiella</taxon>
    </lineage>
</organism>
<dbReference type="EMBL" id="OC925309">
    <property type="protein sequence ID" value="CAD7656061.1"/>
    <property type="molecule type" value="Genomic_DNA"/>
</dbReference>
<keyword evidence="3" id="KW-0964">Secreted</keyword>
<evidence type="ECO:0008006" key="9">
    <source>
        <dbReference type="Google" id="ProtNLM"/>
    </source>
</evidence>
<keyword evidence="4" id="KW-0732">Signal</keyword>
<feature type="transmembrane region" description="Helical" evidence="6">
    <location>
        <begin position="219"/>
        <end position="240"/>
    </location>
</feature>
<dbReference type="Proteomes" id="UP000728032">
    <property type="component" value="Unassembled WGS sequence"/>
</dbReference>
<accession>A0A7R9MAF2</accession>
<keyword evidence="6" id="KW-1133">Transmembrane helix</keyword>
<dbReference type="PANTHER" id="PTHR13234">
    <property type="entry name" value="GAMMA-INTERFERON INDUCIBLE LYSOSOMAL THIOL REDUCTASE GILT"/>
    <property type="match status" value="1"/>
</dbReference>
<dbReference type="GO" id="GO:0005576">
    <property type="term" value="C:extracellular region"/>
    <property type="evidence" value="ECO:0007669"/>
    <property type="project" value="UniProtKB-SubCell"/>
</dbReference>